<keyword evidence="10" id="KW-1185">Reference proteome</keyword>
<evidence type="ECO:0000256" key="4">
    <source>
        <dbReference type="ARBA" id="ARBA00022840"/>
    </source>
</evidence>
<dbReference type="CDD" id="cd18808">
    <property type="entry name" value="SF1_C_Upf1"/>
    <property type="match status" value="1"/>
</dbReference>
<evidence type="ECO:0000313" key="10">
    <source>
        <dbReference type="Proteomes" id="UP001231189"/>
    </source>
</evidence>
<comment type="caution">
    <text evidence="9">The sequence shown here is derived from an EMBL/GenBank/DDBJ whole genome shotgun (WGS) entry which is preliminary data.</text>
</comment>
<dbReference type="InterPro" id="IPR027417">
    <property type="entry name" value="P-loop_NTPase"/>
</dbReference>
<dbReference type="FunFam" id="3.40.50.300:FF:000326">
    <property type="entry name" value="P-loop containing nucleoside triphosphate hydrolase"/>
    <property type="match status" value="1"/>
</dbReference>
<evidence type="ECO:0000259" key="7">
    <source>
        <dbReference type="Pfam" id="PF13087"/>
    </source>
</evidence>
<dbReference type="Gene3D" id="3.40.50.300">
    <property type="entry name" value="P-loop containing nucleotide triphosphate hydrolases"/>
    <property type="match status" value="5"/>
</dbReference>
<dbReference type="Pfam" id="PF20073">
    <property type="entry name" value="DUF6469"/>
    <property type="match status" value="1"/>
</dbReference>
<evidence type="ECO:0000256" key="1">
    <source>
        <dbReference type="ARBA" id="ARBA00022741"/>
    </source>
</evidence>
<feature type="domain" description="DNA2/NAM7 helicase helicase" evidence="6">
    <location>
        <begin position="232"/>
        <end position="586"/>
    </location>
</feature>
<evidence type="ECO:0000313" key="9">
    <source>
        <dbReference type="EMBL" id="KAK1685310.1"/>
    </source>
</evidence>
<gene>
    <name evidence="9" type="ORF">QYE76_046158</name>
</gene>
<keyword evidence="1" id="KW-0547">Nucleotide-binding</keyword>
<feature type="compositionally biased region" description="Basic residues" evidence="5">
    <location>
        <begin position="3034"/>
        <end position="3051"/>
    </location>
</feature>
<dbReference type="EMBL" id="JAUUTY010000002">
    <property type="protein sequence ID" value="KAK1685310.1"/>
    <property type="molecule type" value="Genomic_DNA"/>
</dbReference>
<dbReference type="PANTHER" id="PTHR21529">
    <property type="entry name" value="MAMMARY TURMOR VIRUS RECEPTOR HOMOLOG 1, 2 MTVR1, 2"/>
    <property type="match status" value="1"/>
</dbReference>
<keyword evidence="4" id="KW-0067">ATP-binding</keyword>
<dbReference type="Pfam" id="PF13086">
    <property type="entry name" value="AAA_11"/>
    <property type="match status" value="1"/>
</dbReference>
<evidence type="ECO:0000259" key="6">
    <source>
        <dbReference type="Pfam" id="PF13086"/>
    </source>
</evidence>
<dbReference type="PANTHER" id="PTHR21529:SF4">
    <property type="entry name" value="TPR AND ANKYRIN REPEAT-CONTAINING PROTEIN 1"/>
    <property type="match status" value="1"/>
</dbReference>
<evidence type="ECO:0000256" key="2">
    <source>
        <dbReference type="ARBA" id="ARBA00022801"/>
    </source>
</evidence>
<dbReference type="InterPro" id="IPR041677">
    <property type="entry name" value="DNA2/NAM7_AAA_11"/>
</dbReference>
<dbReference type="InterPro" id="IPR039904">
    <property type="entry name" value="TRANK1"/>
</dbReference>
<dbReference type="Pfam" id="PF13087">
    <property type="entry name" value="AAA_12"/>
    <property type="match status" value="1"/>
</dbReference>
<dbReference type="GO" id="GO:0016787">
    <property type="term" value="F:hydrolase activity"/>
    <property type="evidence" value="ECO:0007669"/>
    <property type="project" value="UniProtKB-KW"/>
</dbReference>
<feature type="domain" description="DNA2/NAM7 helicase-like C-terminal" evidence="7">
    <location>
        <begin position="594"/>
        <end position="789"/>
    </location>
</feature>
<feature type="domain" description="DUF6469" evidence="8">
    <location>
        <begin position="78"/>
        <end position="183"/>
    </location>
</feature>
<dbReference type="InterPro" id="IPR045529">
    <property type="entry name" value="DUF6469"/>
</dbReference>
<dbReference type="GO" id="GO:0004386">
    <property type="term" value="F:helicase activity"/>
    <property type="evidence" value="ECO:0007669"/>
    <property type="project" value="UniProtKB-KW"/>
</dbReference>
<keyword evidence="2" id="KW-0378">Hydrolase</keyword>
<name>A0AAD8TLM3_LOLMU</name>
<dbReference type="GO" id="GO:0005524">
    <property type="term" value="F:ATP binding"/>
    <property type="evidence" value="ECO:0007669"/>
    <property type="project" value="UniProtKB-KW"/>
</dbReference>
<evidence type="ECO:0000256" key="3">
    <source>
        <dbReference type="ARBA" id="ARBA00022806"/>
    </source>
</evidence>
<dbReference type="InterPro" id="IPR011990">
    <property type="entry name" value="TPR-like_helical_dom_sf"/>
</dbReference>
<dbReference type="Proteomes" id="UP001231189">
    <property type="component" value="Unassembled WGS sequence"/>
</dbReference>
<evidence type="ECO:0000259" key="8">
    <source>
        <dbReference type="Pfam" id="PF20073"/>
    </source>
</evidence>
<evidence type="ECO:0000256" key="5">
    <source>
        <dbReference type="SAM" id="MobiDB-lite"/>
    </source>
</evidence>
<accession>A0AAD8TLM3</accession>
<keyword evidence="3" id="KW-0347">Helicase</keyword>
<evidence type="ECO:0008006" key="11">
    <source>
        <dbReference type="Google" id="ProtNLM"/>
    </source>
</evidence>
<dbReference type="SUPFAM" id="SSF52540">
    <property type="entry name" value="P-loop containing nucleoside triphosphate hydrolases"/>
    <property type="match status" value="3"/>
</dbReference>
<dbReference type="GO" id="GO:0005694">
    <property type="term" value="C:chromosome"/>
    <property type="evidence" value="ECO:0007669"/>
    <property type="project" value="UniProtKB-ARBA"/>
</dbReference>
<dbReference type="SUPFAM" id="SSF48452">
    <property type="entry name" value="TPR-like"/>
    <property type="match status" value="2"/>
</dbReference>
<protein>
    <recommendedName>
        <fullName evidence="11">UvrD-like helicase ATP-binding domain-containing protein</fullName>
    </recommendedName>
</protein>
<dbReference type="InterPro" id="IPR041679">
    <property type="entry name" value="DNA2/NAM7-like_C"/>
</dbReference>
<organism evidence="9 10">
    <name type="scientific">Lolium multiflorum</name>
    <name type="common">Italian ryegrass</name>
    <name type="synonym">Lolium perenne subsp. multiflorum</name>
    <dbReference type="NCBI Taxonomy" id="4521"/>
    <lineage>
        <taxon>Eukaryota</taxon>
        <taxon>Viridiplantae</taxon>
        <taxon>Streptophyta</taxon>
        <taxon>Embryophyta</taxon>
        <taxon>Tracheophyta</taxon>
        <taxon>Spermatophyta</taxon>
        <taxon>Magnoliopsida</taxon>
        <taxon>Liliopsida</taxon>
        <taxon>Poales</taxon>
        <taxon>Poaceae</taxon>
        <taxon>BOP clade</taxon>
        <taxon>Pooideae</taxon>
        <taxon>Poodae</taxon>
        <taxon>Poeae</taxon>
        <taxon>Poeae Chloroplast Group 2 (Poeae type)</taxon>
        <taxon>Loliodinae</taxon>
        <taxon>Loliinae</taxon>
        <taxon>Lolium</taxon>
    </lineage>
</organism>
<proteinExistence type="predicted"/>
<feature type="region of interest" description="Disordered" evidence="5">
    <location>
        <begin position="3017"/>
        <end position="3051"/>
    </location>
</feature>
<reference evidence="9" key="1">
    <citation type="submission" date="2023-07" db="EMBL/GenBank/DDBJ databases">
        <title>A chromosome-level genome assembly of Lolium multiflorum.</title>
        <authorList>
            <person name="Chen Y."/>
            <person name="Copetti D."/>
            <person name="Kolliker R."/>
            <person name="Studer B."/>
        </authorList>
    </citation>
    <scope>NUCLEOTIDE SEQUENCE</scope>
    <source>
        <strain evidence="9">02402/16</strain>
        <tissue evidence="9">Leaf</tissue>
    </source>
</reference>
<dbReference type="InterPro" id="IPR047187">
    <property type="entry name" value="SF1_C_Upf1"/>
</dbReference>
<sequence>MGDLGDIVVSWSVQEIIDDDLYRGQVETIPCTFTSLDHYLKSYRAPLLEETRSDLGSCLELIAEAPSSRILSVEAAGKSGLYSVDVDFMDNGADSSTESYTARNGDIFILSNMKPEAATDFSRYGVIYCLAMVTEVSVDNDCRKGFKIKVPKDIDLEQDSSKLKHALFLSNIMTNMWIWKALCFDTHMDNNFTVIKSLLAPTNLGDDVCGICAKQDGDCLSSFIEQLLSISLNQPQVDAIRSVILAVQCKHMNLMKLIWGPPGAGKTKMVSALLWALACLKCRTLTCAPTNVAVTGVCTHFLRILKDFGEHIDEKGLPTSLGDVLLFGNKYNMDITEDLQEVFLDFRVEELVRCFSPLSGWKYRLASMVSFFEDCGSGSQYDMLFEDNGSSDHMCFSDFLKKQFDVTAKALSRCIMNLWIHLPGSCFSCDNVSSISKLFNILKKIDALLCDVNLTDESLKRGLGGFSTENSVFVQPIPFIEKELDGARSACLKLLKDLQKSLTLPSGVNRKWVQRYCMHNATLIFCTTSSSYRLHNMDITPLDVLIVDEAAQVWECELVIPLRLHSMKHVVLVGDDCQLSAMVKSQVCKEAGFGTSLFQRLVMLNFEKYLLNIQYRMDPCISLFPVAQFYKRKIVDGPNVSSPLYNKAYTSLPFGSYTFINVVDGREDKEGTRNSWRNMVEVAVVLHLIQTIFKSWERSGQGLSIGVVSPYSSQVDEIKHRLGKKYDTCDGFCVRIKSIDGFQGQEDDVIILSTVRSNGRGAVGFLADNQRTNVALTRARHCLWIVGNANTLCKSGTVWTDIVEDARRRNCVFNATNDATMSNLILQVKQDLDELDDLLNADSAFFRNTRWKVILSNKFRKSFTELKSRQLRREVLQKLVKLGAGWRTTFKNVGVCDTFQLAKVWKVRDLYFVWSTDVEKSERRYIQIIRIWDLLSHQHLARTVQRLENLFSIYTDDYLDHCRRVQTCGKLEVPLIWDVEHDLVRYKKDCTVDAKKDHDLMDKAYAMENSEVTESFLLMKFYSLSSGMAKHLLTATDGSQINIPFELTDEEEAIIRFPHTSFIIGRSGTGKTTILTMKLIQVEQWSLIASQGLNVAQIDLPGADDKNIMPLKDTSKRERFLKQVFITVSPMLCSAIKNHISRLKRFGSGDVSDQPSILHMHDVIDDLEEFAELPDKFGDLPCEYYPLTITYRKFLMMLDGTCRTSFFDGFYTDLKSSIEGGSKSLALQTFIELKEVTYEKFVSSYWPHFNTELTKKLDASTVFTEIISHIKGGYQASRPSSGGKLERQDYLKLSARRSSSLNSEKRCMIYDIFLDYESMKCTAREFDLSDFVNSLHNSLISEGYNGDMVDFVYIDEVQDFTMAQIALLKYVCRNFKEGFVFAGDTAQTIAKGVDFRFEDIRLLFYTTFLSDTGVCNQGTEHGKQVHLSDMFQLTQNFRTHCGVLRMAQSIMNLLYFFFPSSVDKLNPESGLVHGEAPMLLQSGNSENAIMTIFGENKSEHSNLHGFGAEQVILVRDDITKKRVVDLVGKQALVLTIVECKGLEFEDVLLYNFFSSSPLRNKWRVVYGCMKEKDIIPSSEKISYPGFDRTKHYLLCSELKQLYVAVTRTRQRLWICENADDYCRPMFDYWKKLCLVQVRLLDSSFVQAMQTRSSSYDWRLQGIKLFNERQFEMATMCFEKAGDTYREKWARAAGLLATADRVMSTNLETGQSSLQKASEIYESIGMHEKAASCYIRVGDYEREGNLLQSASIAKHKGNVLPEVDMFDKAESGGIFHMARSIRNLLHFFFPSSVDKLGSETGLEHGETPVLLESGNDENAIMNIFGVNKSKHGGLHGFGAEQVVLVRDVATKKYIVDLVGKQALVLTIVECNGLEFQDVLLYNFFSSSPLRNKWRFVYDYMKEKYIIASSEEISHLGSGRSKPYLLCSELKLLYVAITRSRQRLWICEDTNDYSRPIFDYWKKLRLVEVRLLDSSLIQKMQTGSSTDDWGLQGSKLFNKGQFEMATMCFEKAGDIHREKLARAAGLEATADRVISSNLEIGQALLQNASDIYESIGLYDKVATCYIKLGDYEAAGMVYMQKCGTSRLEDAGDCYAVTECWLQAAEAYFKAKCYAKCFSTCLKGKLFILGLQFLQWLKVEDECLVENSKSVELSAIRKMYLENCAQHYFERGDIKNMMPFVKSFSSMDHVRAYLYSRNLGDELLNLEMEMGKFLEAAGIEKSGADILGEADLLEMTGYFEDSTQLVLHTVVFRSLWYAKSMKWWPPHRTAEKEQFRAKANDMAKEVSACCFCIDNFGACTLKCVPKSLPILTCAFLVGRTCGNLLVELVAARLVLDVHLQSEASRYNLGLAQGSEEERCCNAMLASDQISPETMLYVWNHWRSIIVNILSHLRHSDGQESNDCAVTYDDLCARYFGLRKDGDNDRYVVVLNMNLSWFSNLDRSSWQQDGNRCWLDSVQFHSFVQNFWMNELSSISLTVLNKLSCVQFSPEQASSYALGRIILIMYEIAMFLKEPEFGMPKSTELRSFFTLCERRFIEFVSHVWRDGTVKPLLCMLELPTAYGLITDSLGAYLRPTNKKLTHGHLGRVTMFLLHVGQCTSRQSDDMLFSSLLQYLDKGSEWANFFQSLKIFICAGGFFGRSPLILNFKLALEFTFNANWMAEPDYISPTCYVDLIEFLCFFASSYSLPIGCVVCTKSILVKVLKCCTSTTYLFKFPSTDLVPDHIPLSAGRFIFQSVRKLLSNKRIIQEWLEKTSTSTSSYNLVLQRLVITLYIVTLNLKVGDCYEVTDFLRMHHVFEDLHLGFSQKIIYCLQMSSQTLSNFRIVFADALAAIGNRMVVMTSGKVRPIFRDLNADIISRADWKDIEKVLGRFCPEDYVINNEGAPFWEKFEEFRVNKHSQKDAWIIIQFLKSILFWLERRGPLKKMDPRLEEDVRQICNEVEERSARLGKWACVTANDLYSIWEDGEKKLQKIMRYLHSEKASMKKDCMRNAASAVAQEHAGGADELSGCACKEADAGENDVVESAKEEAGVAQASKQKQKSKKNPKKSKRHGKK</sequence>